<dbReference type="InterPro" id="IPR029058">
    <property type="entry name" value="AB_hydrolase_fold"/>
</dbReference>
<evidence type="ECO:0008006" key="3">
    <source>
        <dbReference type="Google" id="ProtNLM"/>
    </source>
</evidence>
<dbReference type="SUPFAM" id="SSF53474">
    <property type="entry name" value="alpha/beta-Hydrolases"/>
    <property type="match status" value="1"/>
</dbReference>
<dbReference type="AlphaFoldDB" id="A0A6H9GJK7"/>
<proteinExistence type="predicted"/>
<dbReference type="Gene3D" id="3.40.50.1820">
    <property type="entry name" value="alpha/beta hydrolase"/>
    <property type="match status" value="1"/>
</dbReference>
<gene>
    <name evidence="1" type="ORF">NIES3787_29810</name>
</gene>
<reference evidence="1 2" key="1">
    <citation type="submission" date="2019-02" db="EMBL/GenBank/DDBJ databases">
        <title>Draft genome sequence of Arthrospira platensis NIES-3787.</title>
        <authorList>
            <person name="Yamaguchi H."/>
            <person name="Suzuki S."/>
            <person name="Kawachi M."/>
        </authorList>
    </citation>
    <scope>NUCLEOTIDE SEQUENCE [LARGE SCALE GENOMIC DNA]</scope>
    <source>
        <strain evidence="1 2">NIES-3787</strain>
    </source>
</reference>
<evidence type="ECO:0000313" key="1">
    <source>
        <dbReference type="EMBL" id="GCL47275.1"/>
    </source>
</evidence>
<dbReference type="Proteomes" id="UP000438874">
    <property type="component" value="Unassembled WGS sequence"/>
</dbReference>
<name>A0A6H9GJK7_MICAE</name>
<accession>A0A6H9GJK7</accession>
<protein>
    <recommendedName>
        <fullName evidence="3">Alpha/beta hydrolase</fullName>
    </recommendedName>
</protein>
<organism evidence="1 2">
    <name type="scientific">Microcystis aeruginosa NIES-3787</name>
    <dbReference type="NCBI Taxonomy" id="2517782"/>
    <lineage>
        <taxon>Bacteria</taxon>
        <taxon>Bacillati</taxon>
        <taxon>Cyanobacteriota</taxon>
        <taxon>Cyanophyceae</taxon>
        <taxon>Oscillatoriophycideae</taxon>
        <taxon>Chroococcales</taxon>
        <taxon>Microcystaceae</taxon>
        <taxon>Microcystis</taxon>
    </lineage>
</organism>
<dbReference type="EMBL" id="BJCH01000039">
    <property type="protein sequence ID" value="GCL47275.1"/>
    <property type="molecule type" value="Genomic_DNA"/>
</dbReference>
<comment type="caution">
    <text evidence="1">The sequence shown here is derived from an EMBL/GenBank/DDBJ whole genome shotgun (WGS) entry which is preliminary data.</text>
</comment>
<sequence length="361" mass="40806">MSKLQNHHQHQRERIAHGWWLYPLVLVLLLVLSRSNIVKASEANDLAWQPETCKTKAAFPDSNIDRSEQKVFVNKDLARKTLETPGIGRLEINSLQGKNLTVHVFRPDNFDAEAGRIWFVMHGTERDARRYLKRAIPVARRHKVLLLVLEFSRDQYPDGDAYTIGMNNPSRMNAHAAEGSASSNSLHTPHMEIERTFSSVRKTLKSKQPGYFIFGHSAGAQFVHRLLSFVRCPRVLKAVAANAGWYTLSTIDKKWAPFPYSLRGTAPDFKSPRQVLAAPLTILLGSEDTRGNEEDRRLRGSKSAMAQGANRLQRGVNYYRVGRQEARTAGWPFGWKVQIVPDAEHKVEEVISTAGDLLFAD</sequence>
<evidence type="ECO:0000313" key="2">
    <source>
        <dbReference type="Proteomes" id="UP000438874"/>
    </source>
</evidence>